<dbReference type="EMBL" id="LR797483">
    <property type="protein sequence ID" value="CAB4219567.1"/>
    <property type="molecule type" value="Genomic_DNA"/>
</dbReference>
<protein>
    <submittedName>
        <fullName evidence="4">Uncharacterized protein</fullName>
    </submittedName>
</protein>
<evidence type="ECO:0000313" key="4">
    <source>
        <dbReference type="EMBL" id="CAB4187994.1"/>
    </source>
</evidence>
<gene>
    <name evidence="3" type="ORF">UFOVP1017_41</name>
    <name evidence="4" type="ORF">UFOVP1168_41</name>
    <name evidence="5" type="ORF">UFOVP1617_12</name>
    <name evidence="2" type="ORF">UFOVP511_41</name>
</gene>
<dbReference type="EMBL" id="LR797116">
    <property type="protein sequence ID" value="CAB4187994.1"/>
    <property type="molecule type" value="Genomic_DNA"/>
</dbReference>
<reference evidence="4" key="1">
    <citation type="submission" date="2020-05" db="EMBL/GenBank/DDBJ databases">
        <authorList>
            <person name="Chiriac C."/>
            <person name="Salcher M."/>
            <person name="Ghai R."/>
            <person name="Kavagutti S V."/>
        </authorList>
    </citation>
    <scope>NUCLEOTIDE SEQUENCE</scope>
</reference>
<organism evidence="4">
    <name type="scientific">uncultured Caudovirales phage</name>
    <dbReference type="NCBI Taxonomy" id="2100421"/>
    <lineage>
        <taxon>Viruses</taxon>
        <taxon>Duplodnaviria</taxon>
        <taxon>Heunggongvirae</taxon>
        <taxon>Uroviricota</taxon>
        <taxon>Caudoviricetes</taxon>
        <taxon>Peduoviridae</taxon>
        <taxon>Maltschvirus</taxon>
        <taxon>Maltschvirus maltsch</taxon>
    </lineage>
</organism>
<proteinExistence type="predicted"/>
<feature type="region of interest" description="Disordered" evidence="1">
    <location>
        <begin position="1"/>
        <end position="32"/>
    </location>
</feature>
<feature type="region of interest" description="Disordered" evidence="1">
    <location>
        <begin position="127"/>
        <end position="161"/>
    </location>
</feature>
<dbReference type="EMBL" id="LR796490">
    <property type="protein sequence ID" value="CAB4147707.1"/>
    <property type="molecule type" value="Genomic_DNA"/>
</dbReference>
<dbReference type="EMBL" id="LR796968">
    <property type="protein sequence ID" value="CAB4178534.1"/>
    <property type="molecule type" value="Genomic_DNA"/>
</dbReference>
<evidence type="ECO:0000313" key="3">
    <source>
        <dbReference type="EMBL" id="CAB4178534.1"/>
    </source>
</evidence>
<evidence type="ECO:0000313" key="2">
    <source>
        <dbReference type="EMBL" id="CAB4147707.1"/>
    </source>
</evidence>
<feature type="compositionally biased region" description="Basic and acidic residues" evidence="1">
    <location>
        <begin position="127"/>
        <end position="137"/>
    </location>
</feature>
<evidence type="ECO:0000313" key="5">
    <source>
        <dbReference type="EMBL" id="CAB4219567.1"/>
    </source>
</evidence>
<feature type="compositionally biased region" description="Basic residues" evidence="1">
    <location>
        <begin position="149"/>
        <end position="161"/>
    </location>
</feature>
<sequence>MAIIHNPDSEYSREMAQWNTQKRHGGKNANGHEPFPDMLYKAFARDNGKVMCGDPLAAVGDPVGEAFARSCQLTVGNAEERDRALAQGWSVGPVEAIEKYEKDMRSIAEVTAQRHFADQRLGELAKAEAKAADDATHEQVPAVPETPVRRKRGRPLKVRTS</sequence>
<evidence type="ECO:0000256" key="1">
    <source>
        <dbReference type="SAM" id="MobiDB-lite"/>
    </source>
</evidence>
<accession>A0A6J5R8F6</accession>
<name>A0A6J5R8F6_9CAUD</name>